<organism evidence="3 4">
    <name type="scientific">Mariprofundus aestuarium</name>
    <dbReference type="NCBI Taxonomy" id="1921086"/>
    <lineage>
        <taxon>Bacteria</taxon>
        <taxon>Pseudomonadati</taxon>
        <taxon>Pseudomonadota</taxon>
        <taxon>Candidatius Mariprofundia</taxon>
        <taxon>Mariprofundales</taxon>
        <taxon>Mariprofundaceae</taxon>
        <taxon>Mariprofundus</taxon>
    </lineage>
</organism>
<reference evidence="3 4" key="1">
    <citation type="submission" date="2016-12" db="EMBL/GenBank/DDBJ databases">
        <title>Isolation and genomic insights into novel planktonic Zetaproteobacteria from stratified waters of the Chesapeake Bay.</title>
        <authorList>
            <person name="McAllister S.M."/>
            <person name="Kato S."/>
            <person name="Chan C.S."/>
            <person name="Chiu B.K."/>
            <person name="Field E.K."/>
        </authorList>
    </citation>
    <scope>NUCLEOTIDE SEQUENCE [LARGE SCALE GENOMIC DNA]</scope>
    <source>
        <strain evidence="3 4">CP-5</strain>
    </source>
</reference>
<evidence type="ECO:0000259" key="2">
    <source>
        <dbReference type="Pfam" id="PF09835"/>
    </source>
</evidence>
<dbReference type="KEGG" id="maes:Ga0123461_1129"/>
<gene>
    <name evidence="3" type="ORF">Ga0123461_1129</name>
</gene>
<keyword evidence="4" id="KW-1185">Reference proteome</keyword>
<dbReference type="AlphaFoldDB" id="A0A2K8KXB2"/>
<evidence type="ECO:0000313" key="3">
    <source>
        <dbReference type="EMBL" id="ATX79548.1"/>
    </source>
</evidence>
<keyword evidence="1" id="KW-0812">Transmembrane</keyword>
<dbReference type="InterPro" id="IPR018639">
    <property type="entry name" value="DUF2062"/>
</dbReference>
<accession>A0A2K8KXB2</accession>
<name>A0A2K8KXB2_MARES</name>
<feature type="transmembrane region" description="Helical" evidence="1">
    <location>
        <begin position="45"/>
        <end position="71"/>
    </location>
</feature>
<keyword evidence="1" id="KW-1133">Transmembrane helix</keyword>
<feature type="transmembrane region" description="Helical" evidence="1">
    <location>
        <begin position="132"/>
        <end position="155"/>
    </location>
</feature>
<protein>
    <recommendedName>
        <fullName evidence="2">DUF2062 domain-containing protein</fullName>
    </recommendedName>
</protein>
<dbReference type="PANTHER" id="PTHR40547:SF1">
    <property type="entry name" value="SLL0298 PROTEIN"/>
    <property type="match status" value="1"/>
</dbReference>
<feature type="domain" description="DUF2062" evidence="2">
    <location>
        <begin position="22"/>
        <end position="164"/>
    </location>
</feature>
<keyword evidence="1" id="KW-0472">Membrane</keyword>
<dbReference type="EMBL" id="CP018799">
    <property type="protein sequence ID" value="ATX79548.1"/>
    <property type="molecule type" value="Genomic_DNA"/>
</dbReference>
<proteinExistence type="predicted"/>
<dbReference type="OrthoDB" id="9786029at2"/>
<evidence type="ECO:0000313" key="4">
    <source>
        <dbReference type="Proteomes" id="UP000231701"/>
    </source>
</evidence>
<dbReference type="PANTHER" id="PTHR40547">
    <property type="entry name" value="SLL0298 PROTEIN"/>
    <property type="match status" value="1"/>
</dbReference>
<dbReference type="Pfam" id="PF09835">
    <property type="entry name" value="DUF2062"/>
    <property type="match status" value="1"/>
</dbReference>
<dbReference type="Proteomes" id="UP000231701">
    <property type="component" value="Chromosome"/>
</dbReference>
<sequence>MPRRLLKKIMPDHNTIRNHKHLRFFGTLLHNRALWHMNHDSVAKAFAVGLFFAWVPVPFQMVLAAGGAILFNANLPLSVALVWLTNPLTMPPMFYGAYKLGAFVLGEELQHFEMELSYEWIEHEMSLIWEPFLLGCFIIGVSSSLLGYIGIKLLWRRTVIKRWRKRHIRRDRLT</sequence>
<evidence type="ECO:0000256" key="1">
    <source>
        <dbReference type="SAM" id="Phobius"/>
    </source>
</evidence>
<dbReference type="RefSeq" id="WP_100277429.1">
    <property type="nucleotide sequence ID" value="NZ_CP018799.1"/>
</dbReference>